<accession>A0AAN9BCZ3</accession>
<reference evidence="1 2" key="1">
    <citation type="submission" date="2024-02" db="EMBL/GenBank/DDBJ databases">
        <title>Chromosome-scale genome assembly of the rough periwinkle Littorina saxatilis.</title>
        <authorList>
            <person name="De Jode A."/>
            <person name="Faria R."/>
            <person name="Formenti G."/>
            <person name="Sims Y."/>
            <person name="Smith T.P."/>
            <person name="Tracey A."/>
            <person name="Wood J.M.D."/>
            <person name="Zagrodzka Z.B."/>
            <person name="Johannesson K."/>
            <person name="Butlin R.K."/>
            <person name="Leder E.H."/>
        </authorList>
    </citation>
    <scope>NUCLEOTIDE SEQUENCE [LARGE SCALE GENOMIC DNA]</scope>
    <source>
        <strain evidence="1">Snail1</strain>
        <tissue evidence="1">Muscle</tissue>
    </source>
</reference>
<gene>
    <name evidence="1" type="ORF">V1264_021093</name>
</gene>
<keyword evidence="2" id="KW-1185">Reference proteome</keyword>
<protein>
    <submittedName>
        <fullName evidence="1">Uncharacterized protein</fullName>
    </submittedName>
</protein>
<dbReference type="AlphaFoldDB" id="A0AAN9BCZ3"/>
<evidence type="ECO:0000313" key="2">
    <source>
        <dbReference type="Proteomes" id="UP001374579"/>
    </source>
</evidence>
<comment type="caution">
    <text evidence="1">The sequence shown here is derived from an EMBL/GenBank/DDBJ whole genome shotgun (WGS) entry which is preliminary data.</text>
</comment>
<dbReference type="Proteomes" id="UP001374579">
    <property type="component" value="Unassembled WGS sequence"/>
</dbReference>
<dbReference type="EMBL" id="JBAMIC010000010">
    <property type="protein sequence ID" value="KAK7102943.1"/>
    <property type="molecule type" value="Genomic_DNA"/>
</dbReference>
<organism evidence="1 2">
    <name type="scientific">Littorina saxatilis</name>
    <dbReference type="NCBI Taxonomy" id="31220"/>
    <lineage>
        <taxon>Eukaryota</taxon>
        <taxon>Metazoa</taxon>
        <taxon>Spiralia</taxon>
        <taxon>Lophotrochozoa</taxon>
        <taxon>Mollusca</taxon>
        <taxon>Gastropoda</taxon>
        <taxon>Caenogastropoda</taxon>
        <taxon>Littorinimorpha</taxon>
        <taxon>Littorinoidea</taxon>
        <taxon>Littorinidae</taxon>
        <taxon>Littorina</taxon>
    </lineage>
</organism>
<evidence type="ECO:0000313" key="1">
    <source>
        <dbReference type="EMBL" id="KAK7102943.1"/>
    </source>
</evidence>
<proteinExistence type="predicted"/>
<sequence length="171" mass="18506">MSILGEYPFLDRLDRGASYGLGGLNLGPPPGFRPHTPRLWRPTVWGSPPPPPCPPLPPQPHTLPLCPEPCHLPALAGVGVTHLFDYMASARLWYPWYYKGGDSIFGGSQGLDGYGDVSQGGTGGGKELPSRSLKADRLKERQDLSQVLHIDKEHAAAIQARKTTTTISTQT</sequence>
<name>A0AAN9BCZ3_9CAEN</name>